<name>A0ABS9KTN0_9BACT</name>
<reference evidence="3" key="1">
    <citation type="submission" date="2022-01" db="EMBL/GenBank/DDBJ databases">
        <authorList>
            <person name="Jo J.-H."/>
            <person name="Im W.-T."/>
        </authorList>
    </citation>
    <scope>NUCLEOTIDE SEQUENCE</scope>
    <source>
        <strain evidence="3">NA20</strain>
    </source>
</reference>
<dbReference type="Pfam" id="PF13349">
    <property type="entry name" value="DUF4097"/>
    <property type="match status" value="1"/>
</dbReference>
<evidence type="ECO:0000259" key="2">
    <source>
        <dbReference type="Pfam" id="PF13349"/>
    </source>
</evidence>
<dbReference type="Proteomes" id="UP001165367">
    <property type="component" value="Unassembled WGS sequence"/>
</dbReference>
<evidence type="ECO:0000313" key="3">
    <source>
        <dbReference type="EMBL" id="MCG2615639.1"/>
    </source>
</evidence>
<evidence type="ECO:0000256" key="1">
    <source>
        <dbReference type="SAM" id="SignalP"/>
    </source>
</evidence>
<comment type="caution">
    <text evidence="3">The sequence shown here is derived from an EMBL/GenBank/DDBJ whole genome shotgun (WGS) entry which is preliminary data.</text>
</comment>
<keyword evidence="1" id="KW-0732">Signal</keyword>
<protein>
    <submittedName>
        <fullName evidence="3">DUF4097 domain-containing protein</fullName>
    </submittedName>
</protein>
<sequence>MKKILLAILILSIAFTGIAQRKVDETFRTNGAAKVKLHLKFAREIKIVQGAGNDIRLTASVNIDEGAGNSVYQLKTSEASGIFQVEDDYGDYFEKKRKENNGKSYGTNIEITYVIYVPENISLIVKSISGNLVTENFKGDLETDLVSGDVGIKAYTGKLTLKTVSGSLDVAMNTANIDARTVTGTIYSDLDIDIQNKKEGGYSSHIKGTVNGGKDLVKLETVSGNIYMRKK</sequence>
<feature type="chain" id="PRO_5045286688" evidence="1">
    <location>
        <begin position="22"/>
        <end position="231"/>
    </location>
</feature>
<organism evidence="3 4">
    <name type="scientific">Terrimonas ginsenosidimutans</name>
    <dbReference type="NCBI Taxonomy" id="2908004"/>
    <lineage>
        <taxon>Bacteria</taxon>
        <taxon>Pseudomonadati</taxon>
        <taxon>Bacteroidota</taxon>
        <taxon>Chitinophagia</taxon>
        <taxon>Chitinophagales</taxon>
        <taxon>Chitinophagaceae</taxon>
        <taxon>Terrimonas</taxon>
    </lineage>
</organism>
<feature type="domain" description="DUF4097" evidence="2">
    <location>
        <begin position="125"/>
        <end position="227"/>
    </location>
</feature>
<gene>
    <name evidence="3" type="ORF">LZZ85_15165</name>
</gene>
<keyword evidence="4" id="KW-1185">Reference proteome</keyword>
<accession>A0ABS9KTN0</accession>
<dbReference type="RefSeq" id="WP_237873622.1">
    <property type="nucleotide sequence ID" value="NZ_JAKLTR010000009.1"/>
</dbReference>
<dbReference type="EMBL" id="JAKLTR010000009">
    <property type="protein sequence ID" value="MCG2615639.1"/>
    <property type="molecule type" value="Genomic_DNA"/>
</dbReference>
<feature type="signal peptide" evidence="1">
    <location>
        <begin position="1"/>
        <end position="21"/>
    </location>
</feature>
<dbReference type="InterPro" id="IPR025164">
    <property type="entry name" value="Toastrack_DUF4097"/>
</dbReference>
<proteinExistence type="predicted"/>
<evidence type="ECO:0000313" key="4">
    <source>
        <dbReference type="Proteomes" id="UP001165367"/>
    </source>
</evidence>